<sequence length="478" mass="54149">MESAERDMETRAGHGQEASGEYPSWVLLETSRRCESAAAAPETAAEALTSKGRPVLVSFNLAPPPAFSRLHINGLPLPDDEFRFDTKILAAHGDSVLVQVSDYGETPDYFVYNAGDAPTRPPSLSLLPACYLPHQTCGRARSFFADTVAILRRGDEELAVVVAGKGGFFSKDLEEGGAPVQAHLLLLRSGEHWEPEWEIRWAPVWHDEIKRLELLHCWMTDAVVPVGDRFLCWVNYLCGVIFADVWNETPELRHVRLPVDPERGRRNNPASFYRAVCAAGDDEVRFVHVSPPLLLRLPGRHRVRALPPCLHHHHVDALDGQRGRQLRRGDVGEGRHGRLRRHLVPRRRPEFPMVSLDDPDVLCFMMRRNPFHDDADVDGDLAIRLVEIDTRRMELRSVFRYDMKMTALPTTAIPQPFFPMLVTLREIPGLASSDRLRAYGVLACDESRQFRYRSLLALPMEMRKDYCLVIAKLSCFNI</sequence>
<dbReference type="InParanoid" id="A0A0Q3K9A2"/>
<dbReference type="Gramene" id="KQK21028">
    <property type="protein sequence ID" value="KQK21028"/>
    <property type="gene ID" value="BRADI_1g58254v3"/>
</dbReference>
<dbReference type="EMBL" id="CM000880">
    <property type="protein sequence ID" value="KQK21028.1"/>
    <property type="molecule type" value="Genomic_DNA"/>
</dbReference>
<protein>
    <recommendedName>
        <fullName evidence="2">DUF1618 domain-containing protein</fullName>
    </recommendedName>
</protein>
<keyword evidence="5" id="KW-1185">Reference proteome</keyword>
<dbReference type="InterPro" id="IPR011676">
    <property type="entry name" value="DUF1618"/>
</dbReference>
<dbReference type="PANTHER" id="PTHR33074">
    <property type="entry name" value="EXPRESSED PROTEIN-RELATED"/>
    <property type="match status" value="1"/>
</dbReference>
<name>A0A0Q3K9A2_BRADI</name>
<proteinExistence type="predicted"/>
<reference evidence="3 4" key="1">
    <citation type="journal article" date="2010" name="Nature">
        <title>Genome sequencing and analysis of the model grass Brachypodium distachyon.</title>
        <authorList>
            <consortium name="International Brachypodium Initiative"/>
        </authorList>
    </citation>
    <scope>NUCLEOTIDE SEQUENCE [LARGE SCALE GENOMIC DNA]</scope>
    <source>
        <strain evidence="3 4">Bd21</strain>
    </source>
</reference>
<dbReference type="AlphaFoldDB" id="A0A0Q3K9A2"/>
<evidence type="ECO:0000256" key="1">
    <source>
        <dbReference type="SAM" id="MobiDB-lite"/>
    </source>
</evidence>
<evidence type="ECO:0000313" key="5">
    <source>
        <dbReference type="Proteomes" id="UP000008810"/>
    </source>
</evidence>
<dbReference type="OrthoDB" id="685097at2759"/>
<organism evidence="3">
    <name type="scientific">Brachypodium distachyon</name>
    <name type="common">Purple false brome</name>
    <name type="synonym">Trachynia distachya</name>
    <dbReference type="NCBI Taxonomy" id="15368"/>
    <lineage>
        <taxon>Eukaryota</taxon>
        <taxon>Viridiplantae</taxon>
        <taxon>Streptophyta</taxon>
        <taxon>Embryophyta</taxon>
        <taxon>Tracheophyta</taxon>
        <taxon>Spermatophyta</taxon>
        <taxon>Magnoliopsida</taxon>
        <taxon>Liliopsida</taxon>
        <taxon>Poales</taxon>
        <taxon>Poaceae</taxon>
        <taxon>BOP clade</taxon>
        <taxon>Pooideae</taxon>
        <taxon>Stipodae</taxon>
        <taxon>Brachypodieae</taxon>
        <taxon>Brachypodium</taxon>
    </lineage>
</organism>
<gene>
    <name evidence="3" type="ORF">BRADI_1g58254v3</name>
</gene>
<evidence type="ECO:0000313" key="3">
    <source>
        <dbReference type="EMBL" id="KQK21028.1"/>
    </source>
</evidence>
<evidence type="ECO:0000313" key="4">
    <source>
        <dbReference type="EnsemblPlants" id="KQK21028"/>
    </source>
</evidence>
<dbReference type="PANTHER" id="PTHR33074:SF76">
    <property type="entry name" value="OS11G0569701 PROTEIN"/>
    <property type="match status" value="1"/>
</dbReference>
<feature type="compositionally biased region" description="Basic and acidic residues" evidence="1">
    <location>
        <begin position="1"/>
        <end position="14"/>
    </location>
</feature>
<feature type="region of interest" description="Disordered" evidence="1">
    <location>
        <begin position="1"/>
        <end position="22"/>
    </location>
</feature>
<dbReference type="Pfam" id="PF07762">
    <property type="entry name" value="DUF1618"/>
    <property type="match status" value="1"/>
</dbReference>
<reference evidence="4" key="3">
    <citation type="submission" date="2018-08" db="UniProtKB">
        <authorList>
            <consortium name="EnsemblPlants"/>
        </authorList>
    </citation>
    <scope>IDENTIFICATION</scope>
    <source>
        <strain evidence="4">cv. Bd21</strain>
    </source>
</reference>
<evidence type="ECO:0000259" key="2">
    <source>
        <dbReference type="Pfam" id="PF07762"/>
    </source>
</evidence>
<feature type="domain" description="DUF1618" evidence="2">
    <location>
        <begin position="233"/>
        <end position="363"/>
    </location>
</feature>
<dbReference type="EnsemblPlants" id="KQK21028">
    <property type="protein sequence ID" value="KQK21028"/>
    <property type="gene ID" value="BRADI_1g58254v3"/>
</dbReference>
<reference evidence="3" key="2">
    <citation type="submission" date="2017-06" db="EMBL/GenBank/DDBJ databases">
        <title>WGS assembly of Brachypodium distachyon.</title>
        <authorList>
            <consortium name="The International Brachypodium Initiative"/>
            <person name="Lucas S."/>
            <person name="Harmon-Smith M."/>
            <person name="Lail K."/>
            <person name="Tice H."/>
            <person name="Grimwood J."/>
            <person name="Bruce D."/>
            <person name="Barry K."/>
            <person name="Shu S."/>
            <person name="Lindquist E."/>
            <person name="Wang M."/>
            <person name="Pitluck S."/>
            <person name="Vogel J.P."/>
            <person name="Garvin D.F."/>
            <person name="Mockler T.C."/>
            <person name="Schmutz J."/>
            <person name="Rokhsar D."/>
            <person name="Bevan M.W."/>
        </authorList>
    </citation>
    <scope>NUCLEOTIDE SEQUENCE</scope>
    <source>
        <strain evidence="3">Bd21</strain>
    </source>
</reference>
<accession>A0A0Q3K9A2</accession>
<dbReference type="Proteomes" id="UP000008810">
    <property type="component" value="Chromosome 1"/>
</dbReference>